<gene>
    <name evidence="3" type="ORF">J3D65DRAFT_97245</name>
</gene>
<accession>A0ABR1LC67</accession>
<comment type="caution">
    <text evidence="3">The sequence shown here is derived from an EMBL/GenBank/DDBJ whole genome shotgun (WGS) entry which is preliminary data.</text>
</comment>
<sequence length="301" mass="33216">MKREPDSRPAKAKRSVVRRWLAPPRRHTGRTAGARRLSQVSLLLKLNLDELMIRACPTARRAPVAIEPRSSLRSPSKSFSFFLSFFFFSFPLCQFLLFFVFSIQPPAERTFEAAGRSAVVWAGFWDRRRLASTVVAASRILPAGLDHYLMTDRDDAWKHPSIDMHGTTGAAGMRYSYPVSIHSSASTRTWAAPRARVVVGRRATPASYIHVATTSKNPRFECLAILISGRSTSSPVRVHKSVRPPPPPPPPPPLPLPTPLSSGTFDPTPLPYPQDCPLAKAFDPPCQPQGPSGNPPKKGHD</sequence>
<dbReference type="Proteomes" id="UP001360953">
    <property type="component" value="Unassembled WGS sequence"/>
</dbReference>
<evidence type="ECO:0000256" key="1">
    <source>
        <dbReference type="SAM" id="MobiDB-lite"/>
    </source>
</evidence>
<name>A0ABR1LC67_9PEZI</name>
<proteinExistence type="predicted"/>
<keyword evidence="4" id="KW-1185">Reference proteome</keyword>
<dbReference type="GeneID" id="92037201"/>
<keyword evidence="2" id="KW-0812">Transmembrane</keyword>
<evidence type="ECO:0000313" key="4">
    <source>
        <dbReference type="Proteomes" id="UP001360953"/>
    </source>
</evidence>
<organism evidence="3 4">
    <name type="scientific">Phyllosticta citribraziliensis</name>
    <dbReference type="NCBI Taxonomy" id="989973"/>
    <lineage>
        <taxon>Eukaryota</taxon>
        <taxon>Fungi</taxon>
        <taxon>Dikarya</taxon>
        <taxon>Ascomycota</taxon>
        <taxon>Pezizomycotina</taxon>
        <taxon>Dothideomycetes</taxon>
        <taxon>Dothideomycetes incertae sedis</taxon>
        <taxon>Botryosphaeriales</taxon>
        <taxon>Phyllostictaceae</taxon>
        <taxon>Phyllosticta</taxon>
    </lineage>
</organism>
<evidence type="ECO:0000256" key="2">
    <source>
        <dbReference type="SAM" id="Phobius"/>
    </source>
</evidence>
<keyword evidence="2" id="KW-1133">Transmembrane helix</keyword>
<feature type="compositionally biased region" description="Pro residues" evidence="1">
    <location>
        <begin position="243"/>
        <end position="258"/>
    </location>
</feature>
<feature type="region of interest" description="Disordered" evidence="1">
    <location>
        <begin position="233"/>
        <end position="301"/>
    </location>
</feature>
<feature type="transmembrane region" description="Helical" evidence="2">
    <location>
        <begin position="79"/>
        <end position="101"/>
    </location>
</feature>
<protein>
    <submittedName>
        <fullName evidence="3">Uncharacterized protein</fullName>
    </submittedName>
</protein>
<dbReference type="EMBL" id="JBBPEH010000011">
    <property type="protein sequence ID" value="KAK7532218.1"/>
    <property type="molecule type" value="Genomic_DNA"/>
</dbReference>
<keyword evidence="2" id="KW-0472">Membrane</keyword>
<evidence type="ECO:0000313" key="3">
    <source>
        <dbReference type="EMBL" id="KAK7532218.1"/>
    </source>
</evidence>
<reference evidence="3 4" key="1">
    <citation type="submission" date="2024-04" db="EMBL/GenBank/DDBJ databases">
        <title>Phyllosticta paracitricarpa is synonymous to the EU quarantine fungus P. citricarpa based on phylogenomic analyses.</title>
        <authorList>
            <consortium name="Lawrence Berkeley National Laboratory"/>
            <person name="Van ingen-buijs V.A."/>
            <person name="Van westerhoven A.C."/>
            <person name="Haridas S."/>
            <person name="Skiadas P."/>
            <person name="Martin F."/>
            <person name="Groenewald J.Z."/>
            <person name="Crous P.W."/>
            <person name="Seidl M.F."/>
        </authorList>
    </citation>
    <scope>NUCLEOTIDE SEQUENCE [LARGE SCALE GENOMIC DNA]</scope>
    <source>
        <strain evidence="3 4">CPC 17464</strain>
    </source>
</reference>
<dbReference type="RefSeq" id="XP_066651886.1">
    <property type="nucleotide sequence ID" value="XM_066804295.1"/>
</dbReference>